<evidence type="ECO:0000313" key="2">
    <source>
        <dbReference type="EMBL" id="CCC99073.1"/>
    </source>
</evidence>
<accession>A0A9P1JSY4</accession>
<evidence type="ECO:0000313" key="3">
    <source>
        <dbReference type="Proteomes" id="UP000007319"/>
    </source>
</evidence>
<dbReference type="AlphaFoldDB" id="A0A9P1JSY4"/>
<name>A0A9P1JSY4_9PROT</name>
<sequence>MAHFAVPLRCNNVAPPVAASVPPPHRTPRRPSSTTGGNVVPSRSYDGPRSHPMTYVKRLEDGNCLLPSTANRSRSIVSLSRRSMARPCVRRRRIDGSLGFS</sequence>
<evidence type="ECO:0000256" key="1">
    <source>
        <dbReference type="SAM" id="MobiDB-lite"/>
    </source>
</evidence>
<organism evidence="2 3">
    <name type="scientific">Azospirillum baldaniorum</name>
    <dbReference type="NCBI Taxonomy" id="1064539"/>
    <lineage>
        <taxon>Bacteria</taxon>
        <taxon>Pseudomonadati</taxon>
        <taxon>Pseudomonadota</taxon>
        <taxon>Alphaproteobacteria</taxon>
        <taxon>Rhodospirillales</taxon>
        <taxon>Azospirillaceae</taxon>
        <taxon>Azospirillum</taxon>
    </lineage>
</organism>
<dbReference type="KEGG" id="abs:AZOBR_180143"/>
<keyword evidence="3" id="KW-1185">Reference proteome</keyword>
<feature type="region of interest" description="Disordered" evidence="1">
    <location>
        <begin position="14"/>
        <end position="52"/>
    </location>
</feature>
<dbReference type="EMBL" id="HE577327">
    <property type="protein sequence ID" value="CCC99073.1"/>
    <property type="molecule type" value="Genomic_DNA"/>
</dbReference>
<reference evidence="2 3" key="1">
    <citation type="journal article" date="2011" name="PLoS Genet.">
        <title>Azospirillum genomes reveal transition of bacteria from aquatic to terrestrial environments.</title>
        <authorList>
            <person name="Wisniewski-Dye F."/>
            <person name="Borziak K."/>
            <person name="Khalsa-Moyers G."/>
            <person name="Alexandre G."/>
            <person name="Sukharnikov L.O."/>
            <person name="Wuichet K."/>
            <person name="Hurst G.B."/>
            <person name="McDonald W.H."/>
            <person name="Robertson J.S."/>
            <person name="Barbe V."/>
            <person name="Calteau A."/>
            <person name="Rouy Z."/>
            <person name="Mangenot S."/>
            <person name="Prigent-Combaret C."/>
            <person name="Normand P."/>
            <person name="Boyer M."/>
            <person name="Siguier P."/>
            <person name="Dessaux Y."/>
            <person name="Elmerich C."/>
            <person name="Condemine G."/>
            <person name="Krishnen G."/>
            <person name="Kennedy I."/>
            <person name="Paterson A.H."/>
            <person name="Gonzalez V."/>
            <person name="Mavingui P."/>
            <person name="Zhulin I.B."/>
        </authorList>
    </citation>
    <scope>NUCLEOTIDE SEQUENCE [LARGE SCALE GENOMIC DNA]</scope>
    <source>
        <strain evidence="2 3">Sp245</strain>
    </source>
</reference>
<proteinExistence type="predicted"/>
<gene>
    <name evidence="2" type="ORF">AZOBR_180143</name>
</gene>
<protein>
    <submittedName>
        <fullName evidence="2">Uncharacterized protein</fullName>
    </submittedName>
</protein>
<dbReference type="Proteomes" id="UP000007319">
    <property type="component" value="Chromosome"/>
</dbReference>